<sequence>MKINFAAKAILICRKDVIIQPLETTEISLDCAVCKKLHRTVIIHKDIKKTQCAGHNFLAVIKTIENNKKVWKSFFMKEDVHEIIYHIEYEYREFEDPRDRTGYDRRMSNEYPSWGRINFLITCPKCNTTQKHFTQNNLVRPFIGVCEHCAYQLYKDDKEQPLFEKEV</sequence>
<dbReference type="Proteomes" id="UP000033999">
    <property type="component" value="Unassembled WGS sequence"/>
</dbReference>
<dbReference type="EMBL" id="LCKX01000001">
    <property type="protein sequence ID" value="KKU08243.1"/>
    <property type="molecule type" value="Genomic_DNA"/>
</dbReference>
<organism evidence="1 2">
    <name type="scientific">Candidatus Magasanikbacteria bacterium GW2011_GWA2_45_39</name>
    <dbReference type="NCBI Taxonomy" id="1619041"/>
    <lineage>
        <taxon>Bacteria</taxon>
        <taxon>Candidatus Magasanikiibacteriota</taxon>
    </lineage>
</organism>
<dbReference type="AlphaFoldDB" id="A0A0G1PS11"/>
<reference evidence="1 2" key="1">
    <citation type="journal article" date="2015" name="Nature">
        <title>rRNA introns, odd ribosomes, and small enigmatic genomes across a large radiation of phyla.</title>
        <authorList>
            <person name="Brown C.T."/>
            <person name="Hug L.A."/>
            <person name="Thomas B.C."/>
            <person name="Sharon I."/>
            <person name="Castelle C.J."/>
            <person name="Singh A."/>
            <person name="Wilkins M.J."/>
            <person name="Williams K.H."/>
            <person name="Banfield J.F."/>
        </authorList>
    </citation>
    <scope>NUCLEOTIDE SEQUENCE [LARGE SCALE GENOMIC DNA]</scope>
</reference>
<protein>
    <submittedName>
        <fullName evidence="1">Uncharacterized protein</fullName>
    </submittedName>
</protein>
<evidence type="ECO:0000313" key="2">
    <source>
        <dbReference type="Proteomes" id="UP000033999"/>
    </source>
</evidence>
<gene>
    <name evidence="1" type="ORF">UX10_C0001G0002</name>
</gene>
<accession>A0A0G1PS11</accession>
<comment type="caution">
    <text evidence="1">The sequence shown here is derived from an EMBL/GenBank/DDBJ whole genome shotgun (WGS) entry which is preliminary data.</text>
</comment>
<proteinExistence type="predicted"/>
<name>A0A0G1PS11_9BACT</name>
<evidence type="ECO:0000313" key="1">
    <source>
        <dbReference type="EMBL" id="KKU08243.1"/>
    </source>
</evidence>